<evidence type="ECO:0000313" key="1">
    <source>
        <dbReference type="EMBL" id="KAL0000403.1"/>
    </source>
</evidence>
<dbReference type="AlphaFoldDB" id="A0AAW2CS95"/>
<comment type="caution">
    <text evidence="1">The sequence shown here is derived from an EMBL/GenBank/DDBJ whole genome shotgun (WGS) entry which is preliminary data.</text>
</comment>
<accession>A0AAW2CS95</accession>
<gene>
    <name evidence="1" type="ORF">SO802_014184</name>
</gene>
<evidence type="ECO:0000313" key="2">
    <source>
        <dbReference type="Proteomes" id="UP001459277"/>
    </source>
</evidence>
<keyword evidence="2" id="KW-1185">Reference proteome</keyword>
<name>A0AAW2CS95_9ROSI</name>
<protein>
    <submittedName>
        <fullName evidence="1">Uncharacterized protein</fullName>
    </submittedName>
</protein>
<sequence>MELTRLASLTRSLRKKLGSATIQSVQELKAESAEKTNQTSSQYPVPLYHANTMAYPDQYPLYLADAVVSDQHPSNCAIM</sequence>
<reference evidence="1 2" key="1">
    <citation type="submission" date="2024-01" db="EMBL/GenBank/DDBJ databases">
        <title>A telomere-to-telomere, gap-free genome of sweet tea (Lithocarpus litseifolius).</title>
        <authorList>
            <person name="Zhou J."/>
        </authorList>
    </citation>
    <scope>NUCLEOTIDE SEQUENCE [LARGE SCALE GENOMIC DNA]</scope>
    <source>
        <strain evidence="1">Zhou-2022a</strain>
        <tissue evidence="1">Leaf</tissue>
    </source>
</reference>
<organism evidence="1 2">
    <name type="scientific">Lithocarpus litseifolius</name>
    <dbReference type="NCBI Taxonomy" id="425828"/>
    <lineage>
        <taxon>Eukaryota</taxon>
        <taxon>Viridiplantae</taxon>
        <taxon>Streptophyta</taxon>
        <taxon>Embryophyta</taxon>
        <taxon>Tracheophyta</taxon>
        <taxon>Spermatophyta</taxon>
        <taxon>Magnoliopsida</taxon>
        <taxon>eudicotyledons</taxon>
        <taxon>Gunneridae</taxon>
        <taxon>Pentapetalae</taxon>
        <taxon>rosids</taxon>
        <taxon>fabids</taxon>
        <taxon>Fagales</taxon>
        <taxon>Fagaceae</taxon>
        <taxon>Lithocarpus</taxon>
    </lineage>
</organism>
<proteinExistence type="predicted"/>
<dbReference type="Proteomes" id="UP001459277">
    <property type="component" value="Unassembled WGS sequence"/>
</dbReference>
<dbReference type="EMBL" id="JAZDWU010000005">
    <property type="protein sequence ID" value="KAL0000403.1"/>
    <property type="molecule type" value="Genomic_DNA"/>
</dbReference>